<evidence type="ECO:0000259" key="6">
    <source>
        <dbReference type="PROSITE" id="PS51201"/>
    </source>
</evidence>
<keyword evidence="3" id="KW-0630">Potassium</keyword>
<dbReference type="SUPFAM" id="SSF116726">
    <property type="entry name" value="TrkA C-terminal domain-like"/>
    <property type="match status" value="1"/>
</dbReference>
<protein>
    <submittedName>
        <fullName evidence="8">Trk potassium uptake system protein TrkA</fullName>
    </submittedName>
</protein>
<dbReference type="PRINTS" id="PR00335">
    <property type="entry name" value="KUPTAKETRKA"/>
</dbReference>
<dbReference type="NCBIfam" id="NF007039">
    <property type="entry name" value="PRK09496.3-2"/>
    <property type="match status" value="1"/>
</dbReference>
<dbReference type="NCBIfam" id="NF007032">
    <property type="entry name" value="PRK09496.1-4"/>
    <property type="match status" value="1"/>
</dbReference>
<sequence length="336" mass="37231">MNIVILGAGQVGSSLAELLACENHNVTVVDLDRLRLQRLQDRLDLRTICGHASHPDILRQTGLEDADMLIAATQNDETNILACQIAHITHKTVTKIARVRSKAYLEHPELFNPESELGSVPIDVLISPESLVKDYILQLIEYPGSLQVIDFAGGKVRLVAVRADENGLLVNKQIGSIKQYLPDDIKTRIVAIYRQNEIVMPTAEVVIKAEDEVFFLAKSKHISMIVSELRQRKARPSRNIMIGGGGNIGFSLAQALEKDHQVKLIDRSIQQARQNAEILEKAIIIHGDVSDKDLLLEENIDEIDLFIAVTNNDEANIISGMLAKKLGVRRVIALVN</sequence>
<evidence type="ECO:0000259" key="7">
    <source>
        <dbReference type="PROSITE" id="PS51202"/>
    </source>
</evidence>
<feature type="domain" description="RCK N-terminal" evidence="6">
    <location>
        <begin position="237"/>
        <end position="336"/>
    </location>
</feature>
<dbReference type="GO" id="GO:0015079">
    <property type="term" value="F:potassium ion transmembrane transporter activity"/>
    <property type="evidence" value="ECO:0007669"/>
    <property type="project" value="InterPro"/>
</dbReference>
<organism evidence="8">
    <name type="scientific">hydrothermal vent metagenome</name>
    <dbReference type="NCBI Taxonomy" id="652676"/>
    <lineage>
        <taxon>unclassified sequences</taxon>
        <taxon>metagenomes</taxon>
        <taxon>ecological metagenomes</taxon>
    </lineage>
</organism>
<evidence type="ECO:0000256" key="2">
    <source>
        <dbReference type="ARBA" id="ARBA00022538"/>
    </source>
</evidence>
<dbReference type="NCBIfam" id="NF007031">
    <property type="entry name" value="PRK09496.1-2"/>
    <property type="match status" value="1"/>
</dbReference>
<dbReference type="AlphaFoldDB" id="A0A3B0W1C2"/>
<keyword evidence="5" id="KW-0406">Ion transport</keyword>
<dbReference type="Pfam" id="PF02080">
    <property type="entry name" value="TrkA_C"/>
    <property type="match status" value="1"/>
</dbReference>
<dbReference type="PROSITE" id="PS51201">
    <property type="entry name" value="RCK_N"/>
    <property type="match status" value="2"/>
</dbReference>
<keyword evidence="1" id="KW-0813">Transport</keyword>
<dbReference type="PROSITE" id="PS51202">
    <property type="entry name" value="RCK_C"/>
    <property type="match status" value="1"/>
</dbReference>
<feature type="non-terminal residue" evidence="8">
    <location>
        <position position="336"/>
    </location>
</feature>
<evidence type="ECO:0000256" key="3">
    <source>
        <dbReference type="ARBA" id="ARBA00022958"/>
    </source>
</evidence>
<dbReference type="Gene3D" id="3.30.70.1450">
    <property type="entry name" value="Regulator of K+ conductance, C-terminal domain"/>
    <property type="match status" value="1"/>
</dbReference>
<keyword evidence="2" id="KW-0633">Potassium transport</keyword>
<gene>
    <name evidence="8" type="ORF">MNBD_GAMMA03-476</name>
</gene>
<accession>A0A3B0W1C2</accession>
<dbReference type="InterPro" id="IPR006037">
    <property type="entry name" value="RCK_C"/>
</dbReference>
<evidence type="ECO:0000256" key="5">
    <source>
        <dbReference type="ARBA" id="ARBA00023065"/>
    </source>
</evidence>
<dbReference type="InterPro" id="IPR036721">
    <property type="entry name" value="RCK_C_sf"/>
</dbReference>
<dbReference type="InterPro" id="IPR006036">
    <property type="entry name" value="K_uptake_TrkA"/>
</dbReference>
<reference evidence="8" key="1">
    <citation type="submission" date="2018-06" db="EMBL/GenBank/DDBJ databases">
        <authorList>
            <person name="Zhirakovskaya E."/>
        </authorList>
    </citation>
    <scope>NUCLEOTIDE SEQUENCE</scope>
</reference>
<keyword evidence="4" id="KW-0520">NAD</keyword>
<dbReference type="EMBL" id="UOFC01000097">
    <property type="protein sequence ID" value="VAW46350.1"/>
    <property type="molecule type" value="Genomic_DNA"/>
</dbReference>
<dbReference type="InterPro" id="IPR003148">
    <property type="entry name" value="RCK_N"/>
</dbReference>
<dbReference type="Pfam" id="PF02254">
    <property type="entry name" value="TrkA_N"/>
    <property type="match status" value="2"/>
</dbReference>
<dbReference type="PANTHER" id="PTHR43833:SF5">
    <property type="entry name" value="TRK SYSTEM POTASSIUM UPTAKE PROTEIN TRKA"/>
    <property type="match status" value="1"/>
</dbReference>
<dbReference type="NCBIfam" id="NF007030">
    <property type="entry name" value="PRK09496.1-1"/>
    <property type="match status" value="1"/>
</dbReference>
<evidence type="ECO:0000313" key="8">
    <source>
        <dbReference type="EMBL" id="VAW46350.1"/>
    </source>
</evidence>
<feature type="domain" description="RCK N-terminal" evidence="6">
    <location>
        <begin position="1"/>
        <end position="126"/>
    </location>
</feature>
<dbReference type="PANTHER" id="PTHR43833">
    <property type="entry name" value="POTASSIUM CHANNEL PROTEIN 2-RELATED-RELATED"/>
    <property type="match status" value="1"/>
</dbReference>
<dbReference type="SUPFAM" id="SSF51735">
    <property type="entry name" value="NAD(P)-binding Rossmann-fold domains"/>
    <property type="match status" value="2"/>
</dbReference>
<dbReference type="InterPro" id="IPR050721">
    <property type="entry name" value="Trk_Ktr_HKT_K-transport"/>
</dbReference>
<dbReference type="InterPro" id="IPR036291">
    <property type="entry name" value="NAD(P)-bd_dom_sf"/>
</dbReference>
<proteinExistence type="predicted"/>
<evidence type="ECO:0000256" key="4">
    <source>
        <dbReference type="ARBA" id="ARBA00023027"/>
    </source>
</evidence>
<dbReference type="GO" id="GO:0005886">
    <property type="term" value="C:plasma membrane"/>
    <property type="evidence" value="ECO:0007669"/>
    <property type="project" value="InterPro"/>
</dbReference>
<dbReference type="Gene3D" id="3.40.50.720">
    <property type="entry name" value="NAD(P)-binding Rossmann-like Domain"/>
    <property type="match status" value="2"/>
</dbReference>
<feature type="domain" description="RCK C-terminal" evidence="7">
    <location>
        <begin position="146"/>
        <end position="231"/>
    </location>
</feature>
<name>A0A3B0W1C2_9ZZZZ</name>
<evidence type="ECO:0000256" key="1">
    <source>
        <dbReference type="ARBA" id="ARBA00022448"/>
    </source>
</evidence>